<sequence>MQLIHLLGILLVMTIVFLLQWRSVTRLPRRDRLAFILLTCAGDALVLTFMKFPEIPGPLEWVQTVLGPLGETIRK</sequence>
<keyword evidence="1" id="KW-1133">Transmembrane helix</keyword>
<keyword evidence="1" id="KW-0812">Transmembrane</keyword>
<accession>A0A5S5BZW5</accession>
<keyword evidence="1" id="KW-0472">Membrane</keyword>
<feature type="transmembrane region" description="Helical" evidence="1">
    <location>
        <begin position="6"/>
        <end position="21"/>
    </location>
</feature>
<name>A0A5S5BZW5_9BACL</name>
<comment type="caution">
    <text evidence="2">The sequence shown here is derived from an EMBL/GenBank/DDBJ whole genome shotgun (WGS) entry which is preliminary data.</text>
</comment>
<protein>
    <submittedName>
        <fullName evidence="2">Uncharacterized protein</fullName>
    </submittedName>
</protein>
<proteinExistence type="predicted"/>
<keyword evidence="3" id="KW-1185">Reference proteome</keyword>
<feature type="transmembrane region" description="Helical" evidence="1">
    <location>
        <begin position="33"/>
        <end position="52"/>
    </location>
</feature>
<dbReference type="AlphaFoldDB" id="A0A5S5BZW5"/>
<organism evidence="2 3">
    <name type="scientific">Paenibacillus methanolicus</name>
    <dbReference type="NCBI Taxonomy" id="582686"/>
    <lineage>
        <taxon>Bacteria</taxon>
        <taxon>Bacillati</taxon>
        <taxon>Bacillota</taxon>
        <taxon>Bacilli</taxon>
        <taxon>Bacillales</taxon>
        <taxon>Paenibacillaceae</taxon>
        <taxon>Paenibacillus</taxon>
    </lineage>
</organism>
<evidence type="ECO:0000313" key="3">
    <source>
        <dbReference type="Proteomes" id="UP000323257"/>
    </source>
</evidence>
<dbReference type="EMBL" id="VNHS01000009">
    <property type="protein sequence ID" value="TYP71908.1"/>
    <property type="molecule type" value="Genomic_DNA"/>
</dbReference>
<reference evidence="2 3" key="1">
    <citation type="submission" date="2019-07" db="EMBL/GenBank/DDBJ databases">
        <title>Genomic Encyclopedia of Type Strains, Phase III (KMG-III): the genomes of soil and plant-associated and newly described type strains.</title>
        <authorList>
            <person name="Whitman W."/>
        </authorList>
    </citation>
    <scope>NUCLEOTIDE SEQUENCE [LARGE SCALE GENOMIC DNA]</scope>
    <source>
        <strain evidence="2 3">BL24</strain>
    </source>
</reference>
<evidence type="ECO:0000313" key="2">
    <source>
        <dbReference type="EMBL" id="TYP71908.1"/>
    </source>
</evidence>
<dbReference type="Proteomes" id="UP000323257">
    <property type="component" value="Unassembled WGS sequence"/>
</dbReference>
<evidence type="ECO:0000256" key="1">
    <source>
        <dbReference type="SAM" id="Phobius"/>
    </source>
</evidence>
<gene>
    <name evidence="2" type="ORF">BCM02_109187</name>
</gene>